<sequence length="470" mass="52841">MFMLEQINYNLFPENSDDNQNKIHIRWHPPLKTQKNIMTENLPQTETKEAVVATKPNVETVTEKRESHSFGNVPQYQISSNPDNTPYHVEEPLVGSSQVKTKDVATPYGDGPGYCGPRSFRIVSISTAILCYIFFSIAYWFDTQEWEKVDKRLNTSFAPAYKLKGSGSILILFGCLFSFAVQATRCVKIVTESRVVNIIIALILTLGGVIYLIGGFVIAENIGKLGTHYKNVYFFFYVNEDDSQSAQAIQIADGFFIMGLSLVLGVDVWRNYLSLSIRFRSIALVNTLMVFSALLYFFAFATFGDDVANSRTKATAAGFWFILVGGLLLVVFEFVDIYCARLGEIRLYALKSRLQLLTFVSITIYLFGAFLADCGLWAIVGAGNLDTKENAAVIGMTFLLSFSKKTDSTTCLCFDFVFSLVLFDFIFFAFFPPASCLKKYHIKIYFACKKVVVLMPCSGQHVQFNKDLKK</sequence>
<keyword evidence="3" id="KW-1185">Reference proteome</keyword>
<reference evidence="2 3" key="1">
    <citation type="journal article" date="2013" name="Curr. Biol.">
        <title>The Genome of the Foraminiferan Reticulomyxa filosa.</title>
        <authorList>
            <person name="Glockner G."/>
            <person name="Hulsmann N."/>
            <person name="Schleicher M."/>
            <person name="Noegel A.A."/>
            <person name="Eichinger L."/>
            <person name="Gallinger C."/>
            <person name="Pawlowski J."/>
            <person name="Sierra R."/>
            <person name="Euteneuer U."/>
            <person name="Pillet L."/>
            <person name="Moustafa A."/>
            <person name="Platzer M."/>
            <person name="Groth M."/>
            <person name="Szafranski K."/>
            <person name="Schliwa M."/>
        </authorList>
    </citation>
    <scope>NUCLEOTIDE SEQUENCE [LARGE SCALE GENOMIC DNA]</scope>
</reference>
<keyword evidence="1" id="KW-1133">Transmembrane helix</keyword>
<feature type="transmembrane region" description="Helical" evidence="1">
    <location>
        <begin position="248"/>
        <end position="269"/>
    </location>
</feature>
<feature type="transmembrane region" description="Helical" evidence="1">
    <location>
        <begin position="195"/>
        <end position="219"/>
    </location>
</feature>
<dbReference type="Proteomes" id="UP000023152">
    <property type="component" value="Unassembled WGS sequence"/>
</dbReference>
<evidence type="ECO:0000313" key="3">
    <source>
        <dbReference type="Proteomes" id="UP000023152"/>
    </source>
</evidence>
<evidence type="ECO:0000313" key="2">
    <source>
        <dbReference type="EMBL" id="ETO16008.1"/>
    </source>
</evidence>
<keyword evidence="1" id="KW-0812">Transmembrane</keyword>
<keyword evidence="1" id="KW-0472">Membrane</keyword>
<accession>X6MPT5</accession>
<gene>
    <name evidence="2" type="ORF">RFI_21353</name>
</gene>
<feature type="transmembrane region" description="Helical" evidence="1">
    <location>
        <begin position="356"/>
        <end position="380"/>
    </location>
</feature>
<feature type="transmembrane region" description="Helical" evidence="1">
    <location>
        <begin position="315"/>
        <end position="335"/>
    </location>
</feature>
<feature type="transmembrane region" description="Helical" evidence="1">
    <location>
        <begin position="281"/>
        <end position="303"/>
    </location>
</feature>
<dbReference type="AlphaFoldDB" id="X6MPT5"/>
<feature type="transmembrane region" description="Helical" evidence="1">
    <location>
        <begin position="416"/>
        <end position="437"/>
    </location>
</feature>
<comment type="caution">
    <text evidence="2">The sequence shown here is derived from an EMBL/GenBank/DDBJ whole genome shotgun (WGS) entry which is preliminary data.</text>
</comment>
<feature type="transmembrane region" description="Helical" evidence="1">
    <location>
        <begin position="161"/>
        <end position="183"/>
    </location>
</feature>
<organism evidence="2 3">
    <name type="scientific">Reticulomyxa filosa</name>
    <dbReference type="NCBI Taxonomy" id="46433"/>
    <lineage>
        <taxon>Eukaryota</taxon>
        <taxon>Sar</taxon>
        <taxon>Rhizaria</taxon>
        <taxon>Retaria</taxon>
        <taxon>Foraminifera</taxon>
        <taxon>Monothalamids</taxon>
        <taxon>Reticulomyxidae</taxon>
        <taxon>Reticulomyxa</taxon>
    </lineage>
</organism>
<proteinExistence type="predicted"/>
<dbReference type="EMBL" id="ASPP01018643">
    <property type="protein sequence ID" value="ETO16008.1"/>
    <property type="molecule type" value="Genomic_DNA"/>
</dbReference>
<evidence type="ECO:0000256" key="1">
    <source>
        <dbReference type="SAM" id="Phobius"/>
    </source>
</evidence>
<protein>
    <submittedName>
        <fullName evidence="2">Uncharacterized protein</fullName>
    </submittedName>
</protein>
<name>X6MPT5_RETFI</name>
<feature type="transmembrane region" description="Helical" evidence="1">
    <location>
        <begin position="122"/>
        <end position="141"/>
    </location>
</feature>